<feature type="region of interest" description="Disordered" evidence="1">
    <location>
        <begin position="210"/>
        <end position="259"/>
    </location>
</feature>
<dbReference type="Proteomes" id="UP000008022">
    <property type="component" value="Unassembled WGS sequence"/>
</dbReference>
<dbReference type="PANTHER" id="PTHR36804">
    <property type="entry name" value="OSJNBA0013K16.11 PROTEIN"/>
    <property type="match status" value="1"/>
</dbReference>
<evidence type="ECO:0000256" key="2">
    <source>
        <dbReference type="SAM" id="Phobius"/>
    </source>
</evidence>
<proteinExistence type="predicted"/>
<dbReference type="OMA" id="CGANPLF"/>
<feature type="transmembrane region" description="Helical" evidence="2">
    <location>
        <begin position="89"/>
        <end position="111"/>
    </location>
</feature>
<protein>
    <submittedName>
        <fullName evidence="3">Uncharacterized protein</fullName>
    </submittedName>
</protein>
<dbReference type="STRING" id="4529.A0A0E0PD97"/>
<dbReference type="AlphaFoldDB" id="A0A0E0PD97"/>
<name>A0A0E0PD97_ORYRU</name>
<feature type="compositionally biased region" description="Basic and acidic residues" evidence="1">
    <location>
        <begin position="227"/>
        <end position="259"/>
    </location>
</feature>
<keyword evidence="4" id="KW-1185">Reference proteome</keyword>
<keyword evidence="2" id="KW-1133">Transmembrane helix</keyword>
<reference evidence="4" key="1">
    <citation type="submission" date="2013-06" db="EMBL/GenBank/DDBJ databases">
        <authorList>
            <person name="Zhao Q."/>
        </authorList>
    </citation>
    <scope>NUCLEOTIDE SEQUENCE</scope>
    <source>
        <strain evidence="4">cv. W1943</strain>
    </source>
</reference>
<dbReference type="HOGENOM" id="CLU_087753_0_0_1"/>
<keyword evidence="2" id="KW-0812">Transmembrane</keyword>
<sequence>MLAAAAALRPPFRLARLSTSHGGGGGVTHPLRPRLQRRALACRADLQQDAPFAAAIGACLLASLVLPTSRGRRDDDEEEGEFGATDTRMGVMGIISLLPYFNWLSWIFAWLDSGKRRYLFYAAAYLAPYLRYWTHAVCKGNQQKLPSIFRTNLSLSPEESWLPIASIFACILHVQLEASIRTGDIETFRFVQRAWRLIFPSALKEDVQHRNKGKSIRMGSGNRRIPSAHESREKLRNSDIFKRRLDEPNDEKQNKSDWN</sequence>
<evidence type="ECO:0000256" key="1">
    <source>
        <dbReference type="SAM" id="MobiDB-lite"/>
    </source>
</evidence>
<evidence type="ECO:0000313" key="3">
    <source>
        <dbReference type="EnsemblPlants" id="ORUFI04G24880.1"/>
    </source>
</evidence>
<dbReference type="Gramene" id="ORUFI04G24880.1">
    <property type="protein sequence ID" value="ORUFI04G24880.1"/>
    <property type="gene ID" value="ORUFI04G24880"/>
</dbReference>
<keyword evidence="2" id="KW-0472">Membrane</keyword>
<reference evidence="3" key="2">
    <citation type="submission" date="2015-06" db="UniProtKB">
        <authorList>
            <consortium name="EnsemblPlants"/>
        </authorList>
    </citation>
    <scope>IDENTIFICATION</scope>
</reference>
<accession>A0A0E0PD97</accession>
<feature type="transmembrane region" description="Helical" evidence="2">
    <location>
        <begin position="50"/>
        <end position="69"/>
    </location>
</feature>
<evidence type="ECO:0000313" key="4">
    <source>
        <dbReference type="Proteomes" id="UP000008022"/>
    </source>
</evidence>
<dbReference type="EnsemblPlants" id="ORUFI04G24880.1">
    <property type="protein sequence ID" value="ORUFI04G24880.1"/>
    <property type="gene ID" value="ORUFI04G24880"/>
</dbReference>
<dbReference type="eggNOG" id="ENOG502RXNR">
    <property type="taxonomic scope" value="Eukaryota"/>
</dbReference>
<organism evidence="3 4">
    <name type="scientific">Oryza rufipogon</name>
    <name type="common">Brownbeard rice</name>
    <name type="synonym">Asian wild rice</name>
    <dbReference type="NCBI Taxonomy" id="4529"/>
    <lineage>
        <taxon>Eukaryota</taxon>
        <taxon>Viridiplantae</taxon>
        <taxon>Streptophyta</taxon>
        <taxon>Embryophyta</taxon>
        <taxon>Tracheophyta</taxon>
        <taxon>Spermatophyta</taxon>
        <taxon>Magnoliopsida</taxon>
        <taxon>Liliopsida</taxon>
        <taxon>Poales</taxon>
        <taxon>Poaceae</taxon>
        <taxon>BOP clade</taxon>
        <taxon>Oryzoideae</taxon>
        <taxon>Oryzeae</taxon>
        <taxon>Oryzinae</taxon>
        <taxon>Oryza</taxon>
    </lineage>
</organism>
<dbReference type="PANTHER" id="PTHR36804:SF1">
    <property type="entry name" value="OS04G0585600 PROTEIN"/>
    <property type="match status" value="1"/>
</dbReference>